<dbReference type="CDD" id="cd00383">
    <property type="entry name" value="trans_reg_C"/>
    <property type="match status" value="1"/>
</dbReference>
<evidence type="ECO:0000256" key="7">
    <source>
        <dbReference type="PROSITE-ProRule" id="PRU00169"/>
    </source>
</evidence>
<dbReference type="FunFam" id="3.40.50.2300:FF:000001">
    <property type="entry name" value="DNA-binding response regulator PhoB"/>
    <property type="match status" value="1"/>
</dbReference>
<sequence length="374" mass="39557">MDKPKTSPNARIVTSAFSSSAAPNVGRGLRFNTWKVAPNSVPKSIGRSGINPGFGGGAHPPVAAGPYAGAALGEAGASGPLGAPAPGGAGGGVVEGSPLEPPPGGVQPGEVQEESLLTGRMVSHSSRLERTMIASSGDGARVSERRLAMTARILVVDDDTALAEMISIVLTGEGYEPHLVHDGADAVNAFTQVSPDLVLLDVMLPGMDGIEVCRRLREITGTPIIMLTAKGDTNDVVEGLESGADDYIVKPFNPEELVARIRTRLRPTPDSSVERLQIGDVTIDVTGHEVRRGDQAINLTPLEFDLLLALAMKPNQVFTREMLLEQVWGYQYKADTRLVNVHVQRLRAKVETDPDNPSIVMTVRGVGYRAGAPR</sequence>
<dbReference type="EMBL" id="AP017315">
    <property type="protein sequence ID" value="BAU33079.1"/>
    <property type="molecule type" value="Genomic_DNA"/>
</dbReference>
<dbReference type="CDD" id="cd17626">
    <property type="entry name" value="REC_OmpR_MtrA-like"/>
    <property type="match status" value="1"/>
</dbReference>
<protein>
    <recommendedName>
        <fullName evidence="6">DNA-binding response regulator MtrA</fullName>
    </recommendedName>
</protein>
<evidence type="ECO:0000256" key="1">
    <source>
        <dbReference type="ARBA" id="ARBA00022553"/>
    </source>
</evidence>
<evidence type="ECO:0000256" key="8">
    <source>
        <dbReference type="PROSITE-ProRule" id="PRU01091"/>
    </source>
</evidence>
<evidence type="ECO:0000313" key="13">
    <source>
        <dbReference type="Proteomes" id="UP000218965"/>
    </source>
</evidence>
<dbReference type="PANTHER" id="PTHR48111:SF21">
    <property type="entry name" value="DNA-BINDING DUAL MASTER TRANSCRIPTIONAL REGULATOR RPAA"/>
    <property type="match status" value="1"/>
</dbReference>
<reference evidence="12 13" key="2">
    <citation type="submission" date="2016-01" db="EMBL/GenBank/DDBJ databases">
        <title>Microcella alkaliphila JAM AC0309 whole genome shotgun sequence.</title>
        <authorList>
            <person name="Kurata A."/>
            <person name="Hirose Y."/>
            <person name="Kishimoto N."/>
            <person name="Kobayashi T."/>
        </authorList>
    </citation>
    <scope>NUCLEOTIDE SEQUENCE [LARGE SCALE GENOMIC DNA]</scope>
    <source>
        <strain evidence="12 13">JAM AC0309</strain>
    </source>
</reference>
<dbReference type="InterPro" id="IPR047671">
    <property type="entry name" value="MtrAB_MtrA"/>
</dbReference>
<dbReference type="SUPFAM" id="SSF52172">
    <property type="entry name" value="CheY-like"/>
    <property type="match status" value="1"/>
</dbReference>
<dbReference type="GO" id="GO:0045893">
    <property type="term" value="P:positive regulation of DNA-templated transcription"/>
    <property type="evidence" value="ECO:0007669"/>
    <property type="project" value="InterPro"/>
</dbReference>
<dbReference type="NCBIfam" id="NF040689">
    <property type="entry name" value="MtrAB_MtrA"/>
    <property type="match status" value="1"/>
</dbReference>
<dbReference type="KEGG" id="malk:MalAC0309_2237"/>
<dbReference type="Pfam" id="PF00486">
    <property type="entry name" value="Trans_reg_C"/>
    <property type="match status" value="1"/>
</dbReference>
<dbReference type="SMART" id="SM00448">
    <property type="entry name" value="REC"/>
    <property type="match status" value="1"/>
</dbReference>
<keyword evidence="1 7" id="KW-0597">Phosphoprotein</keyword>
<feature type="DNA-binding region" description="OmpR/PhoB-type" evidence="8">
    <location>
        <begin position="273"/>
        <end position="372"/>
    </location>
</feature>
<dbReference type="PROSITE" id="PS50110">
    <property type="entry name" value="RESPONSE_REGULATORY"/>
    <property type="match status" value="1"/>
</dbReference>
<dbReference type="Gene3D" id="3.40.50.2300">
    <property type="match status" value="1"/>
</dbReference>
<feature type="compositionally biased region" description="Gly residues" evidence="9">
    <location>
        <begin position="85"/>
        <end position="94"/>
    </location>
</feature>
<dbReference type="Pfam" id="PF00072">
    <property type="entry name" value="Response_reg"/>
    <property type="match status" value="1"/>
</dbReference>
<name>A0A0U4WZH6_9MICO</name>
<dbReference type="PROSITE" id="PS51755">
    <property type="entry name" value="OMPR_PHOB"/>
    <property type="match status" value="1"/>
</dbReference>
<dbReference type="InterPro" id="IPR011006">
    <property type="entry name" value="CheY-like_superfamily"/>
</dbReference>
<evidence type="ECO:0000256" key="3">
    <source>
        <dbReference type="ARBA" id="ARBA00023015"/>
    </source>
</evidence>
<keyword evidence="2" id="KW-0902">Two-component regulatory system</keyword>
<feature type="modified residue" description="4-aspartylphosphate" evidence="7">
    <location>
        <position position="201"/>
    </location>
</feature>
<reference evidence="13" key="1">
    <citation type="submission" date="2015-12" db="EMBL/GenBank/DDBJ databases">
        <authorList>
            <person name="Shamseldin A."/>
            <person name="Moawad H."/>
            <person name="Abd El-Rahim W.M."/>
            <person name="Sadowsky M.J."/>
        </authorList>
    </citation>
    <scope>NUCLEOTIDE SEQUENCE [LARGE SCALE GENOMIC DNA]</scope>
    <source>
        <strain evidence="13">JAM AC0309</strain>
    </source>
</reference>
<dbReference type="AlphaFoldDB" id="A0A0U4WZH6"/>
<keyword evidence="3" id="KW-0805">Transcription regulation</keyword>
<evidence type="ECO:0000256" key="2">
    <source>
        <dbReference type="ARBA" id="ARBA00023012"/>
    </source>
</evidence>
<accession>A0A0U4WZH6</accession>
<dbReference type="SMART" id="SM00862">
    <property type="entry name" value="Trans_reg_C"/>
    <property type="match status" value="1"/>
</dbReference>
<dbReference type="GO" id="GO:0005829">
    <property type="term" value="C:cytosol"/>
    <property type="evidence" value="ECO:0007669"/>
    <property type="project" value="TreeGrafter"/>
</dbReference>
<keyword evidence="4 8" id="KW-0238">DNA-binding</keyword>
<evidence type="ECO:0000256" key="6">
    <source>
        <dbReference type="ARBA" id="ARBA00035142"/>
    </source>
</evidence>
<proteinExistence type="predicted"/>
<organism evidence="12 13">
    <name type="scientific">Microcella alkaliphila</name>
    <dbReference type="NCBI Taxonomy" id="279828"/>
    <lineage>
        <taxon>Bacteria</taxon>
        <taxon>Bacillati</taxon>
        <taxon>Actinomycetota</taxon>
        <taxon>Actinomycetes</taxon>
        <taxon>Micrococcales</taxon>
        <taxon>Microbacteriaceae</taxon>
        <taxon>Microcella</taxon>
    </lineage>
</organism>
<keyword evidence="5" id="KW-0804">Transcription</keyword>
<evidence type="ECO:0000256" key="4">
    <source>
        <dbReference type="ARBA" id="ARBA00023125"/>
    </source>
</evidence>
<dbReference type="FunFam" id="1.10.10.10:FF:000033">
    <property type="entry name" value="DNA-binding response regulator MtrA"/>
    <property type="match status" value="1"/>
</dbReference>
<dbReference type="InterPro" id="IPR039420">
    <property type="entry name" value="WalR-like"/>
</dbReference>
<dbReference type="GO" id="GO:0000156">
    <property type="term" value="F:phosphorelay response regulator activity"/>
    <property type="evidence" value="ECO:0007669"/>
    <property type="project" value="InterPro"/>
</dbReference>
<feature type="region of interest" description="Disordered" evidence="9">
    <location>
        <begin position="81"/>
        <end position="110"/>
    </location>
</feature>
<dbReference type="Proteomes" id="UP000218965">
    <property type="component" value="Chromosome"/>
</dbReference>
<dbReference type="PANTHER" id="PTHR48111">
    <property type="entry name" value="REGULATOR OF RPOS"/>
    <property type="match status" value="1"/>
</dbReference>
<dbReference type="InterPro" id="IPR001867">
    <property type="entry name" value="OmpR/PhoB-type_DNA-bd"/>
</dbReference>
<evidence type="ECO:0000256" key="5">
    <source>
        <dbReference type="ARBA" id="ARBA00023163"/>
    </source>
</evidence>
<dbReference type="InterPro" id="IPR001789">
    <property type="entry name" value="Sig_transdc_resp-reg_receiver"/>
</dbReference>
<evidence type="ECO:0000259" key="11">
    <source>
        <dbReference type="PROSITE" id="PS51755"/>
    </source>
</evidence>
<feature type="domain" description="OmpR/PhoB-type" evidence="11">
    <location>
        <begin position="273"/>
        <end position="372"/>
    </location>
</feature>
<evidence type="ECO:0000313" key="12">
    <source>
        <dbReference type="EMBL" id="BAU33079.1"/>
    </source>
</evidence>
<dbReference type="InterPro" id="IPR036388">
    <property type="entry name" value="WH-like_DNA-bd_sf"/>
</dbReference>
<dbReference type="GO" id="GO:0032993">
    <property type="term" value="C:protein-DNA complex"/>
    <property type="evidence" value="ECO:0007669"/>
    <property type="project" value="TreeGrafter"/>
</dbReference>
<evidence type="ECO:0000259" key="10">
    <source>
        <dbReference type="PROSITE" id="PS50110"/>
    </source>
</evidence>
<dbReference type="InterPro" id="IPR047673">
    <property type="entry name" value="MtrA_REC"/>
</dbReference>
<gene>
    <name evidence="12" type="primary">mtrA</name>
    <name evidence="12" type="ORF">MalAC0309_2237</name>
</gene>
<dbReference type="Gene3D" id="6.10.250.690">
    <property type="match status" value="1"/>
</dbReference>
<dbReference type="Gene3D" id="1.10.10.10">
    <property type="entry name" value="Winged helix-like DNA-binding domain superfamily/Winged helix DNA-binding domain"/>
    <property type="match status" value="1"/>
</dbReference>
<dbReference type="GO" id="GO:0000976">
    <property type="term" value="F:transcription cis-regulatory region binding"/>
    <property type="evidence" value="ECO:0007669"/>
    <property type="project" value="InterPro"/>
</dbReference>
<evidence type="ECO:0000256" key="9">
    <source>
        <dbReference type="SAM" id="MobiDB-lite"/>
    </source>
</evidence>
<feature type="domain" description="Response regulatory" evidence="10">
    <location>
        <begin position="152"/>
        <end position="265"/>
    </location>
</feature>